<dbReference type="InterPro" id="IPR005883">
    <property type="entry name" value="PilM"/>
</dbReference>
<accession>A0A941CYK3</accession>
<dbReference type="EMBL" id="JAGSIE010000029">
    <property type="protein sequence ID" value="MBR7554445.1"/>
    <property type="molecule type" value="Genomic_DNA"/>
</dbReference>
<dbReference type="RefSeq" id="WP_212370625.1">
    <property type="nucleotide sequence ID" value="NZ_JAGSIE010000029.1"/>
</dbReference>
<name>A0A941CYK3_9BACI</name>
<dbReference type="Gene3D" id="3.30.420.40">
    <property type="match status" value="2"/>
</dbReference>
<dbReference type="AlphaFoldDB" id="A0A941CYK3"/>
<sequence>MKNNLFINLEIKDYVIRFVEWNAETRTIVKFGEHYISRGIISNGMIEDRDEFLKIIRMLAKKWRLKRKQIRMTMPDAAVIIRKQSIPSTVAEDEIQQYVTFALGESIHLPFDQPVIEILSLGTNNEEDTTDEKEIVMISTDEELVHDYSTCFQEVGLKLVSIDISPLNYYRLFEEQQLLESSDELLLIQYHVENVVFAAIEDGNPIFIQQFSLFDDTTDPQSYGPTLHKEDFSRQEVMEQFSEINTEIERIQRFFQYSMNDGNKQFTKLALVGDTPFLDEIRSQLEELYEIPVIELDVDHFSGPKGLKVEQRFHQALGLAMRAGI</sequence>
<keyword evidence="2" id="KW-1185">Reference proteome</keyword>
<reference evidence="1 2" key="1">
    <citation type="submission" date="2021-04" db="EMBL/GenBank/DDBJ databases">
        <title>Allobacillus sp. nov. SKP8-2 isolated from shrimp paste.</title>
        <authorList>
            <person name="Tanasupawat S."/>
            <person name="Yiamsombat S."/>
            <person name="Kanchanasin P."/>
            <person name="Kuncharoen N."/>
        </authorList>
    </citation>
    <scope>NUCLEOTIDE SEQUENCE [LARGE SCALE GENOMIC DNA]</scope>
    <source>
        <strain evidence="1 2">SKP8-2</strain>
    </source>
</reference>
<dbReference type="Pfam" id="PF11104">
    <property type="entry name" value="PilM_2"/>
    <property type="match status" value="1"/>
</dbReference>
<protein>
    <submittedName>
        <fullName evidence="1">Pilus assembly protein PilM</fullName>
    </submittedName>
</protein>
<dbReference type="Gene3D" id="3.30.1490.300">
    <property type="match status" value="1"/>
</dbReference>
<gene>
    <name evidence="1" type="primary">pilM</name>
    <name evidence="1" type="ORF">KC820_09810</name>
</gene>
<evidence type="ECO:0000313" key="2">
    <source>
        <dbReference type="Proteomes" id="UP000675431"/>
    </source>
</evidence>
<proteinExistence type="predicted"/>
<evidence type="ECO:0000313" key="1">
    <source>
        <dbReference type="EMBL" id="MBR7554445.1"/>
    </source>
</evidence>
<dbReference type="Proteomes" id="UP000675431">
    <property type="component" value="Unassembled WGS sequence"/>
</dbReference>
<comment type="caution">
    <text evidence="1">The sequence shown here is derived from an EMBL/GenBank/DDBJ whole genome shotgun (WGS) entry which is preliminary data.</text>
</comment>
<organism evidence="1 2">
    <name type="scientific">Allobacillus saliphilus</name>
    <dbReference type="NCBI Taxonomy" id="2912308"/>
    <lineage>
        <taxon>Bacteria</taxon>
        <taxon>Bacillati</taxon>
        <taxon>Bacillota</taxon>
        <taxon>Bacilli</taxon>
        <taxon>Bacillales</taxon>
        <taxon>Bacillaceae</taxon>
        <taxon>Allobacillus</taxon>
    </lineage>
</organism>